<feature type="transmembrane region" description="Helical" evidence="1">
    <location>
        <begin position="142"/>
        <end position="167"/>
    </location>
</feature>
<dbReference type="EMBL" id="JBBMFT010000003">
    <property type="protein sequence ID" value="MEQ2456232.1"/>
    <property type="molecule type" value="Genomic_DNA"/>
</dbReference>
<reference evidence="2 3" key="1">
    <citation type="submission" date="2024-03" db="EMBL/GenBank/DDBJ databases">
        <title>Human intestinal bacterial collection.</title>
        <authorList>
            <person name="Pauvert C."/>
            <person name="Hitch T.C.A."/>
            <person name="Clavel T."/>
        </authorList>
    </citation>
    <scope>NUCLEOTIDE SEQUENCE [LARGE SCALE GENOMIC DNA]</scope>
    <source>
        <strain evidence="2 3">CLA-AP-H34</strain>
    </source>
</reference>
<dbReference type="Pfam" id="PF04854">
    <property type="entry name" value="DUF624"/>
    <property type="match status" value="1"/>
</dbReference>
<keyword evidence="1" id="KW-1133">Transmembrane helix</keyword>
<organism evidence="2 3">
    <name type="scientific">Flavonifractor hominis</name>
    <dbReference type="NCBI Taxonomy" id="3133178"/>
    <lineage>
        <taxon>Bacteria</taxon>
        <taxon>Bacillati</taxon>
        <taxon>Bacillota</taxon>
        <taxon>Clostridia</taxon>
        <taxon>Eubacteriales</taxon>
        <taxon>Oscillospiraceae</taxon>
        <taxon>Flavonifractor</taxon>
    </lineage>
</organism>
<feature type="transmembrane region" description="Helical" evidence="1">
    <location>
        <begin position="75"/>
        <end position="97"/>
    </location>
</feature>
<dbReference type="RefSeq" id="WP_349139819.1">
    <property type="nucleotide sequence ID" value="NZ_JBBMFT010000003.1"/>
</dbReference>
<evidence type="ECO:0000256" key="1">
    <source>
        <dbReference type="SAM" id="Phobius"/>
    </source>
</evidence>
<name>A0ABV1ENS6_9FIRM</name>
<sequence>MFRSFFSPDNVLFRFLDKLVDLVMLSIFWLACCVPLVTIGPATAALYRTVVRCLRQNALNSWGVFFRTFRDNLRVGTLATLPVLAVALLLAFLHGLLYQIAAVSLTGQILYYAYCVFLLLPIGMACYLFPVLSQFAFQVSSLLVTCAKLAIAHLPFTLMLAIITVISVWLCSVFFPLLILLPTITALLHSFILERIFAPYLQQSEDTDPD</sequence>
<evidence type="ECO:0000313" key="3">
    <source>
        <dbReference type="Proteomes" id="UP001440599"/>
    </source>
</evidence>
<protein>
    <submittedName>
        <fullName evidence="2">YesL family protein</fullName>
    </submittedName>
</protein>
<dbReference type="Proteomes" id="UP001440599">
    <property type="component" value="Unassembled WGS sequence"/>
</dbReference>
<proteinExistence type="predicted"/>
<feature type="transmembrane region" description="Helical" evidence="1">
    <location>
        <begin position="109"/>
        <end position="130"/>
    </location>
</feature>
<evidence type="ECO:0000313" key="2">
    <source>
        <dbReference type="EMBL" id="MEQ2456232.1"/>
    </source>
</evidence>
<dbReference type="PROSITE" id="PS51257">
    <property type="entry name" value="PROKAR_LIPOPROTEIN"/>
    <property type="match status" value="1"/>
</dbReference>
<keyword evidence="1" id="KW-0812">Transmembrane</keyword>
<feature type="transmembrane region" description="Helical" evidence="1">
    <location>
        <begin position="173"/>
        <end position="193"/>
    </location>
</feature>
<keyword evidence="3" id="KW-1185">Reference proteome</keyword>
<feature type="transmembrane region" description="Helical" evidence="1">
    <location>
        <begin position="22"/>
        <end position="47"/>
    </location>
</feature>
<comment type="caution">
    <text evidence="2">The sequence shown here is derived from an EMBL/GenBank/DDBJ whole genome shotgun (WGS) entry which is preliminary data.</text>
</comment>
<dbReference type="InterPro" id="IPR006938">
    <property type="entry name" value="DUF624"/>
</dbReference>
<keyword evidence="1" id="KW-0472">Membrane</keyword>
<accession>A0ABV1ENS6</accession>
<gene>
    <name evidence="2" type="ORF">WMO45_06830</name>
</gene>